<evidence type="ECO:0000313" key="2">
    <source>
        <dbReference type="Proteomes" id="UP000197138"/>
    </source>
</evidence>
<dbReference type="EMBL" id="MTKT01002492">
    <property type="protein sequence ID" value="OWM78639.1"/>
    <property type="molecule type" value="Genomic_DNA"/>
</dbReference>
<sequence length="62" mass="6800">MSALENIVGSKLKLKGEALDVKAVGVKKKKRNHNDEHRPDDAAAGLRIASWEEDQSSLLFLA</sequence>
<proteinExistence type="predicted"/>
<organism evidence="1 2">
    <name type="scientific">Punica granatum</name>
    <name type="common">Pomegranate</name>
    <dbReference type="NCBI Taxonomy" id="22663"/>
    <lineage>
        <taxon>Eukaryota</taxon>
        <taxon>Viridiplantae</taxon>
        <taxon>Streptophyta</taxon>
        <taxon>Embryophyta</taxon>
        <taxon>Tracheophyta</taxon>
        <taxon>Spermatophyta</taxon>
        <taxon>Magnoliopsida</taxon>
        <taxon>eudicotyledons</taxon>
        <taxon>Gunneridae</taxon>
        <taxon>Pentapetalae</taxon>
        <taxon>rosids</taxon>
        <taxon>malvids</taxon>
        <taxon>Myrtales</taxon>
        <taxon>Lythraceae</taxon>
        <taxon>Punica</taxon>
    </lineage>
</organism>
<protein>
    <submittedName>
        <fullName evidence="1">Uncharacterized protein</fullName>
    </submittedName>
</protein>
<dbReference type="Proteomes" id="UP000197138">
    <property type="component" value="Unassembled WGS sequence"/>
</dbReference>
<dbReference type="AlphaFoldDB" id="A0A218X1N9"/>
<comment type="caution">
    <text evidence="1">The sequence shown here is derived from an EMBL/GenBank/DDBJ whole genome shotgun (WGS) entry which is preliminary data.</text>
</comment>
<evidence type="ECO:0000313" key="1">
    <source>
        <dbReference type="EMBL" id="OWM78639.1"/>
    </source>
</evidence>
<reference evidence="2" key="1">
    <citation type="journal article" date="2017" name="Plant J.">
        <title>The pomegranate (Punica granatum L.) genome and the genomics of punicalagin biosynthesis.</title>
        <authorList>
            <person name="Qin G."/>
            <person name="Xu C."/>
            <person name="Ming R."/>
            <person name="Tang H."/>
            <person name="Guyot R."/>
            <person name="Kramer E.M."/>
            <person name="Hu Y."/>
            <person name="Yi X."/>
            <person name="Qi Y."/>
            <person name="Xu X."/>
            <person name="Gao Z."/>
            <person name="Pan H."/>
            <person name="Jian J."/>
            <person name="Tian Y."/>
            <person name="Yue Z."/>
            <person name="Xu Y."/>
        </authorList>
    </citation>
    <scope>NUCLEOTIDE SEQUENCE [LARGE SCALE GENOMIC DNA]</scope>
    <source>
        <strain evidence="2">cv. Dabenzi</strain>
    </source>
</reference>
<name>A0A218X1N9_PUNGR</name>
<accession>A0A218X1N9</accession>
<gene>
    <name evidence="1" type="ORF">CDL15_Pgr002810</name>
</gene>
<dbReference type="Pfam" id="PF08555">
    <property type="entry name" value="FAM32A"/>
    <property type="match status" value="1"/>
</dbReference>
<dbReference type="InterPro" id="IPR013865">
    <property type="entry name" value="FAM32A"/>
</dbReference>